<evidence type="ECO:0008006" key="4">
    <source>
        <dbReference type="Google" id="ProtNLM"/>
    </source>
</evidence>
<organism evidence="2 3">
    <name type="scientific">Brevundimonas vesicularis</name>
    <name type="common">Pseudomonas vesicularis</name>
    <dbReference type="NCBI Taxonomy" id="41276"/>
    <lineage>
        <taxon>Bacteria</taxon>
        <taxon>Pseudomonadati</taxon>
        <taxon>Pseudomonadota</taxon>
        <taxon>Alphaproteobacteria</taxon>
        <taxon>Caulobacterales</taxon>
        <taxon>Caulobacteraceae</taxon>
        <taxon>Brevundimonas</taxon>
    </lineage>
</organism>
<name>A0ABU4KNT6_BREVE</name>
<feature type="region of interest" description="Disordered" evidence="1">
    <location>
        <begin position="45"/>
        <end position="71"/>
    </location>
</feature>
<protein>
    <recommendedName>
        <fullName evidence="4">Phage protein, HK97 gp10 family</fullName>
    </recommendedName>
</protein>
<dbReference type="Proteomes" id="UP001272940">
    <property type="component" value="Unassembled WGS sequence"/>
</dbReference>
<evidence type="ECO:0000256" key="1">
    <source>
        <dbReference type="SAM" id="MobiDB-lite"/>
    </source>
</evidence>
<keyword evidence="3" id="KW-1185">Reference proteome</keyword>
<dbReference type="RefSeq" id="WP_319078603.1">
    <property type="nucleotide sequence ID" value="NZ_JAMYEC010000003.1"/>
</dbReference>
<dbReference type="EMBL" id="JAMYEC010000003">
    <property type="protein sequence ID" value="MDX2334609.1"/>
    <property type="molecule type" value="Genomic_DNA"/>
</dbReference>
<reference evidence="2 3" key="1">
    <citation type="journal article" date="2023" name="FEMS Microbes">
        <title>Whole genomes of deep-sea sponge-associated bacteria exhibit high novel natural product potential.</title>
        <authorList>
            <person name="Hesketh-Best P.J."/>
            <person name="January G.G."/>
            <person name="Koch M.J."/>
            <person name="Warburton P.J."/>
            <person name="Howell K.L."/>
            <person name="Upton M."/>
        </authorList>
    </citation>
    <scope>NUCLEOTIDE SEQUENCE [LARGE SCALE GENOMIC DNA]</scope>
    <source>
        <strain evidence="2 3">PC206-O</strain>
    </source>
</reference>
<sequence>MAKVTLDLRALDKMTDRAAENGLRSALGEGETILKRNILAQEGTGRIYTRGGRKHQASAPGQSPALDTGNLRANTNADLDLREEGTDLVGEIVSNTEYSEALERGTERMAARPFLGPLGTDHRTELQRAFVEGAKR</sequence>
<comment type="caution">
    <text evidence="2">The sequence shown here is derived from an EMBL/GenBank/DDBJ whole genome shotgun (WGS) entry which is preliminary data.</text>
</comment>
<evidence type="ECO:0000313" key="3">
    <source>
        <dbReference type="Proteomes" id="UP001272940"/>
    </source>
</evidence>
<gene>
    <name evidence="2" type="ORF">NJD11_06610</name>
</gene>
<evidence type="ECO:0000313" key="2">
    <source>
        <dbReference type="EMBL" id="MDX2334609.1"/>
    </source>
</evidence>
<accession>A0ABU4KNT6</accession>
<proteinExistence type="predicted"/>